<evidence type="ECO:0000313" key="12">
    <source>
        <dbReference type="Proteomes" id="UP000694621"/>
    </source>
</evidence>
<evidence type="ECO:0000256" key="1">
    <source>
        <dbReference type="ARBA" id="ARBA00004123"/>
    </source>
</evidence>
<dbReference type="Ensembl" id="ENSAMXT00005018277.1">
    <property type="protein sequence ID" value="ENSAMXP00005016564.1"/>
    <property type="gene ID" value="ENSAMXG00005008624.1"/>
</dbReference>
<evidence type="ECO:0000313" key="10">
    <source>
        <dbReference type="EMBL" id="KAG9262181.1"/>
    </source>
</evidence>
<accession>A0A8B9HQ93</accession>
<reference evidence="11" key="2">
    <citation type="submission" date="2025-05" db="UniProtKB">
        <authorList>
            <consortium name="Ensembl"/>
        </authorList>
    </citation>
    <scope>IDENTIFICATION</scope>
</reference>
<name>A0A8B9HQ93_ASTMX</name>
<keyword evidence="5" id="KW-0158">Chromosome</keyword>
<reference evidence="10 13" key="1">
    <citation type="submission" date="2021-07" db="EMBL/GenBank/DDBJ databases">
        <authorList>
            <person name="Imarazene B."/>
            <person name="Zahm M."/>
            <person name="Klopp C."/>
            <person name="Cabau C."/>
            <person name="Beille S."/>
            <person name="Jouanno E."/>
            <person name="Castinel A."/>
            <person name="Lluch J."/>
            <person name="Gil L."/>
            <person name="Kuchtly C."/>
            <person name="Lopez Roques C."/>
            <person name="Donnadieu C."/>
            <person name="Parrinello H."/>
            <person name="Journot L."/>
            <person name="Du K."/>
            <person name="Schartl M."/>
            <person name="Retaux S."/>
            <person name="Guiguen Y."/>
        </authorList>
    </citation>
    <scope>NUCLEOTIDE SEQUENCE [LARGE SCALE GENOMIC DNA]</scope>
    <source>
        <strain evidence="10">Pach_M1</strain>
        <tissue evidence="10">Testis</tissue>
    </source>
</reference>
<feature type="coiled-coil region" evidence="8">
    <location>
        <begin position="146"/>
        <end position="201"/>
    </location>
</feature>
<dbReference type="Proteomes" id="UP000752171">
    <property type="component" value="Unassembled WGS sequence"/>
</dbReference>
<dbReference type="InterPro" id="IPR025212">
    <property type="entry name" value="CAD_CENP-Q"/>
</dbReference>
<keyword evidence="7" id="KW-0137">Centromere</keyword>
<dbReference type="OMA" id="LESKIHW"/>
<evidence type="ECO:0000313" key="13">
    <source>
        <dbReference type="Proteomes" id="UP000752171"/>
    </source>
</evidence>
<dbReference type="OrthoDB" id="8927710at2759"/>
<dbReference type="AlphaFoldDB" id="A0A8B9HQ93"/>
<protein>
    <recommendedName>
        <fullName evidence="4">Centromere protein Q</fullName>
    </recommendedName>
</protein>
<evidence type="ECO:0000256" key="9">
    <source>
        <dbReference type="SAM" id="MobiDB-lite"/>
    </source>
</evidence>
<feature type="compositionally biased region" description="Low complexity" evidence="9">
    <location>
        <begin position="22"/>
        <end position="34"/>
    </location>
</feature>
<evidence type="ECO:0000256" key="8">
    <source>
        <dbReference type="SAM" id="Coils"/>
    </source>
</evidence>
<dbReference type="GO" id="GO:0005634">
    <property type="term" value="C:nucleus"/>
    <property type="evidence" value="ECO:0007669"/>
    <property type="project" value="UniProtKB-SubCell"/>
</dbReference>
<gene>
    <name evidence="10" type="primary">CENPQ</name>
    <name evidence="10" type="ORF">AMEX_G23917</name>
</gene>
<sequence length="270" mass="30440">MKPARGSARPSTKGLKGGGRGVKQVQQQDQTPLPDDGRVQEKSRKSGVAAETRKERKRKGQENWKPLDKSSISAIDNMLGLSILSVLTMRRKDKEEAQQHLNSLKDQFLAKCAQLPVPSRKSGNMMQVSRQFHTESQKVKHGKKKIEAYEESSREVLNKLEQLQGQRDSLEDKCRIMRDKLEDEEENAQELTQMSEQAVLNLPAVSAYRDDEPTLQEQMMNMVTNPEAVMKTLQNCRVMRNTNAFLELAHKQADGLLTHSKTTEALGSAV</sequence>
<feature type="region of interest" description="Disordered" evidence="9">
    <location>
        <begin position="1"/>
        <end position="65"/>
    </location>
</feature>
<dbReference type="EMBL" id="JAICCE010000021">
    <property type="protein sequence ID" value="KAG9262181.1"/>
    <property type="molecule type" value="Genomic_DNA"/>
</dbReference>
<dbReference type="GO" id="GO:0000775">
    <property type="term" value="C:chromosome, centromeric region"/>
    <property type="evidence" value="ECO:0007669"/>
    <property type="project" value="UniProtKB-SubCell"/>
</dbReference>
<organism evidence="11 12">
    <name type="scientific">Astyanax mexicanus</name>
    <name type="common">Blind cave fish</name>
    <name type="synonym">Astyanax fasciatus mexicanus</name>
    <dbReference type="NCBI Taxonomy" id="7994"/>
    <lineage>
        <taxon>Eukaryota</taxon>
        <taxon>Metazoa</taxon>
        <taxon>Chordata</taxon>
        <taxon>Craniata</taxon>
        <taxon>Vertebrata</taxon>
        <taxon>Euteleostomi</taxon>
        <taxon>Actinopterygii</taxon>
        <taxon>Neopterygii</taxon>
        <taxon>Teleostei</taxon>
        <taxon>Ostariophysi</taxon>
        <taxon>Characiformes</taxon>
        <taxon>Characoidei</taxon>
        <taxon>Acestrorhamphidae</taxon>
        <taxon>Acestrorhamphinae</taxon>
        <taxon>Astyanax</taxon>
    </lineage>
</organism>
<keyword evidence="8" id="KW-0175">Coiled coil</keyword>
<evidence type="ECO:0000256" key="5">
    <source>
        <dbReference type="ARBA" id="ARBA00022454"/>
    </source>
</evidence>
<feature type="compositionally biased region" description="Basic and acidic residues" evidence="9">
    <location>
        <begin position="35"/>
        <end position="44"/>
    </location>
</feature>
<evidence type="ECO:0000256" key="2">
    <source>
        <dbReference type="ARBA" id="ARBA00004584"/>
    </source>
</evidence>
<dbReference type="PANTHER" id="PTHR31345">
    <property type="entry name" value="CENTROMERE PROTEIN Q"/>
    <property type="match status" value="1"/>
</dbReference>
<evidence type="ECO:0000256" key="6">
    <source>
        <dbReference type="ARBA" id="ARBA00023242"/>
    </source>
</evidence>
<evidence type="ECO:0000313" key="11">
    <source>
        <dbReference type="Ensembl" id="ENSAMXP00005016564.1"/>
    </source>
</evidence>
<evidence type="ECO:0000256" key="7">
    <source>
        <dbReference type="ARBA" id="ARBA00023328"/>
    </source>
</evidence>
<dbReference type="PANTHER" id="PTHR31345:SF3">
    <property type="entry name" value="CENTROMERE PROTEIN Q"/>
    <property type="match status" value="1"/>
</dbReference>
<dbReference type="Pfam" id="PF13094">
    <property type="entry name" value="CENP-Q"/>
    <property type="match status" value="1"/>
</dbReference>
<keyword evidence="6" id="KW-0539">Nucleus</keyword>
<comment type="similarity">
    <text evidence="3">Belongs to the CENP-Q/OKP1 family.</text>
</comment>
<dbReference type="KEGG" id="amex:103042756"/>
<dbReference type="Proteomes" id="UP000694621">
    <property type="component" value="Unplaced"/>
</dbReference>
<evidence type="ECO:0000256" key="4">
    <source>
        <dbReference type="ARBA" id="ARBA00016397"/>
    </source>
</evidence>
<proteinExistence type="inferred from homology"/>
<comment type="subcellular location">
    <subcellularLocation>
        <location evidence="2">Chromosome</location>
        <location evidence="2">Centromere</location>
    </subcellularLocation>
    <subcellularLocation>
        <location evidence="1">Nucleus</location>
    </subcellularLocation>
</comment>
<evidence type="ECO:0000256" key="3">
    <source>
        <dbReference type="ARBA" id="ARBA00008191"/>
    </source>
</evidence>
<dbReference type="GeneID" id="103042756"/>